<dbReference type="Proteomes" id="UP000095287">
    <property type="component" value="Unplaced"/>
</dbReference>
<proteinExistence type="predicted"/>
<dbReference type="WBParaSite" id="L893_g3983.t1">
    <property type="protein sequence ID" value="L893_g3983.t1"/>
    <property type="gene ID" value="L893_g3983"/>
</dbReference>
<organism evidence="2 3">
    <name type="scientific">Steinernema glaseri</name>
    <dbReference type="NCBI Taxonomy" id="37863"/>
    <lineage>
        <taxon>Eukaryota</taxon>
        <taxon>Metazoa</taxon>
        <taxon>Ecdysozoa</taxon>
        <taxon>Nematoda</taxon>
        <taxon>Chromadorea</taxon>
        <taxon>Rhabditida</taxon>
        <taxon>Tylenchina</taxon>
        <taxon>Panagrolaimomorpha</taxon>
        <taxon>Strongyloidoidea</taxon>
        <taxon>Steinernematidae</taxon>
        <taxon>Steinernema</taxon>
    </lineage>
</organism>
<name>A0A1I8ACB1_9BILA</name>
<dbReference type="AlphaFoldDB" id="A0A1I8ACB1"/>
<evidence type="ECO:0000256" key="1">
    <source>
        <dbReference type="SAM" id="MobiDB-lite"/>
    </source>
</evidence>
<evidence type="ECO:0000313" key="3">
    <source>
        <dbReference type="WBParaSite" id="L893_g3983.t1"/>
    </source>
</evidence>
<feature type="compositionally biased region" description="Acidic residues" evidence="1">
    <location>
        <begin position="109"/>
        <end position="129"/>
    </location>
</feature>
<reference evidence="3" key="1">
    <citation type="submission" date="2016-11" db="UniProtKB">
        <authorList>
            <consortium name="WormBaseParasite"/>
        </authorList>
    </citation>
    <scope>IDENTIFICATION</scope>
</reference>
<evidence type="ECO:0000313" key="2">
    <source>
        <dbReference type="Proteomes" id="UP000095287"/>
    </source>
</evidence>
<sequence length="203" mass="22668">MSIVLGEALSVMKIYPNLMSYTTKEIQRFLLECEKTAKERVELQFAYETAMVATVHAEITATANEGQNKTACRVSGVTITDGRKKWMGDVEISRDELSWKANGMNPYDGEVDSDEDSDKDSNEDSDEEEREHQTSTLGVNVDAADGSLRIPLNHAILHYVKASREGIQSKLVLYPIRNLTVPVFGETKEKVSPMRGSNPRQPD</sequence>
<keyword evidence="2" id="KW-1185">Reference proteome</keyword>
<dbReference type="Gene3D" id="1.20.120.1240">
    <property type="entry name" value="Dynamin, middle domain"/>
    <property type="match status" value="1"/>
</dbReference>
<protein>
    <submittedName>
        <fullName evidence="3">Autophagy_act_C domain-containing protein</fullName>
    </submittedName>
</protein>
<feature type="region of interest" description="Disordered" evidence="1">
    <location>
        <begin position="101"/>
        <end position="140"/>
    </location>
</feature>
<accession>A0A1I8ACB1</accession>